<dbReference type="PANTHER" id="PTHR30487:SF0">
    <property type="entry name" value="PREPILIN LEADER PEPTIDASE_N-METHYLTRANSFERASE-RELATED"/>
    <property type="match status" value="1"/>
</dbReference>
<feature type="region of interest" description="Disordered" evidence="2">
    <location>
        <begin position="1"/>
        <end position="22"/>
    </location>
</feature>
<dbReference type="Proteomes" id="UP001235966">
    <property type="component" value="Unassembled WGS sequence"/>
</dbReference>
<feature type="transmembrane region" description="Helical" evidence="3">
    <location>
        <begin position="191"/>
        <end position="209"/>
    </location>
</feature>
<dbReference type="InterPro" id="IPR050882">
    <property type="entry name" value="Prepilin_peptidase/N-MTase"/>
</dbReference>
<dbReference type="EMBL" id="JAUSQW010000001">
    <property type="protein sequence ID" value="MDP9800874.1"/>
    <property type="molecule type" value="Genomic_DNA"/>
</dbReference>
<dbReference type="EC" id="2.1.1.-" evidence="5"/>
<dbReference type="GO" id="GO:0004190">
    <property type="term" value="F:aspartic-type endopeptidase activity"/>
    <property type="evidence" value="ECO:0007669"/>
    <property type="project" value="UniProtKB-EC"/>
</dbReference>
<name>A0ABT9NAX6_9ACTO</name>
<gene>
    <name evidence="5" type="ORF">J2S49_000950</name>
</gene>
<evidence type="ECO:0000259" key="4">
    <source>
        <dbReference type="Pfam" id="PF01478"/>
    </source>
</evidence>
<keyword evidence="5" id="KW-0808">Transferase</keyword>
<feature type="transmembrane region" description="Helical" evidence="3">
    <location>
        <begin position="109"/>
        <end position="130"/>
    </location>
</feature>
<organism evidence="5 6">
    <name type="scientific">Arcanobacterium wilhelmae</name>
    <dbReference type="NCBI Taxonomy" id="1803177"/>
    <lineage>
        <taxon>Bacteria</taxon>
        <taxon>Bacillati</taxon>
        <taxon>Actinomycetota</taxon>
        <taxon>Actinomycetes</taxon>
        <taxon>Actinomycetales</taxon>
        <taxon>Actinomycetaceae</taxon>
        <taxon>Arcanobacterium</taxon>
    </lineage>
</organism>
<protein>
    <submittedName>
        <fullName evidence="5">Leader peptidase (Prepilin peptidase)/N-methyltransferase</fullName>
        <ecNumber evidence="5">2.1.1.-</ecNumber>
        <ecNumber evidence="5">3.4.23.43</ecNumber>
    </submittedName>
</protein>
<keyword evidence="3" id="KW-0472">Membrane</keyword>
<evidence type="ECO:0000313" key="6">
    <source>
        <dbReference type="Proteomes" id="UP001235966"/>
    </source>
</evidence>
<feature type="transmembrane region" description="Helical" evidence="3">
    <location>
        <begin position="33"/>
        <end position="51"/>
    </location>
</feature>
<evidence type="ECO:0000256" key="1">
    <source>
        <dbReference type="ARBA" id="ARBA00005801"/>
    </source>
</evidence>
<reference evidence="5 6" key="1">
    <citation type="submission" date="2023-07" db="EMBL/GenBank/DDBJ databases">
        <title>Sequencing the genomes of 1000 actinobacteria strains.</title>
        <authorList>
            <person name="Klenk H.-P."/>
        </authorList>
    </citation>
    <scope>NUCLEOTIDE SEQUENCE [LARGE SCALE GENOMIC DNA]</scope>
    <source>
        <strain evidence="5 6">DSM 102162</strain>
    </source>
</reference>
<dbReference type="EC" id="3.4.23.43" evidence="5"/>
<evidence type="ECO:0000256" key="2">
    <source>
        <dbReference type="SAM" id="MobiDB-lite"/>
    </source>
</evidence>
<keyword evidence="5" id="KW-0489">Methyltransferase</keyword>
<dbReference type="GO" id="GO:0032259">
    <property type="term" value="P:methylation"/>
    <property type="evidence" value="ECO:0007669"/>
    <property type="project" value="UniProtKB-KW"/>
</dbReference>
<dbReference type="InterPro" id="IPR000045">
    <property type="entry name" value="Prepilin_IV_endopep_pep"/>
</dbReference>
<keyword evidence="6" id="KW-1185">Reference proteome</keyword>
<comment type="similarity">
    <text evidence="1">Belongs to the peptidase A24 family.</text>
</comment>
<comment type="caution">
    <text evidence="5">The sequence shown here is derived from an EMBL/GenBank/DDBJ whole genome shotgun (WGS) entry which is preliminary data.</text>
</comment>
<dbReference type="PANTHER" id="PTHR30487">
    <property type="entry name" value="TYPE 4 PREPILIN-LIKE PROTEINS LEADER PEPTIDE-PROCESSING ENZYME"/>
    <property type="match status" value="1"/>
</dbReference>
<feature type="transmembrane region" description="Helical" evidence="3">
    <location>
        <begin position="84"/>
        <end position="103"/>
    </location>
</feature>
<feature type="transmembrane region" description="Helical" evidence="3">
    <location>
        <begin position="160"/>
        <end position="179"/>
    </location>
</feature>
<dbReference type="Pfam" id="PF01478">
    <property type="entry name" value="Peptidase_A24"/>
    <property type="match status" value="1"/>
</dbReference>
<dbReference type="RefSeq" id="WP_278058397.1">
    <property type="nucleotide sequence ID" value="NZ_CP121247.1"/>
</dbReference>
<dbReference type="GO" id="GO:0008168">
    <property type="term" value="F:methyltransferase activity"/>
    <property type="evidence" value="ECO:0007669"/>
    <property type="project" value="UniProtKB-KW"/>
</dbReference>
<evidence type="ECO:0000313" key="5">
    <source>
        <dbReference type="EMBL" id="MDP9800874.1"/>
    </source>
</evidence>
<evidence type="ECO:0000256" key="3">
    <source>
        <dbReference type="SAM" id="Phobius"/>
    </source>
</evidence>
<keyword evidence="5" id="KW-0378">Hydrolase</keyword>
<dbReference type="Gene3D" id="1.20.120.1220">
    <property type="match status" value="1"/>
</dbReference>
<feature type="domain" description="Prepilin type IV endopeptidase peptidase" evidence="4">
    <location>
        <begin position="68"/>
        <end position="172"/>
    </location>
</feature>
<sequence length="210" mass="22236">MSTSRNKQAPNDHANSNTQLTARSWQPRANRRNLGVLLASASIMALLAITWNGRPAFAVALIATTAPIVALCAIDIAEYRLPNAITYPLGLASAIAVVLVGILEADSDAIGRALLAGLTLTALYFTQVIISWGKGMGLGDVKLAFSLGTLLGYLSWGHVIVATIACYLVAATCGIILILTKRATRKTHIPFGPFMAGGYFATLLIPLFVR</sequence>
<accession>A0ABT9NAX6</accession>
<proteinExistence type="inferred from homology"/>
<keyword evidence="3" id="KW-0812">Transmembrane</keyword>
<keyword evidence="3" id="KW-1133">Transmembrane helix</keyword>